<evidence type="ECO:0000256" key="2">
    <source>
        <dbReference type="ARBA" id="ARBA00022475"/>
    </source>
</evidence>
<keyword evidence="5" id="KW-0732">Signal</keyword>
<keyword evidence="4 13" id="KW-0812">Transmembrane</keyword>
<name>A0A5D6UZH2_9BACT</name>
<evidence type="ECO:0000256" key="6">
    <source>
        <dbReference type="ARBA" id="ARBA00022989"/>
    </source>
</evidence>
<feature type="transmembrane region" description="Helical" evidence="13">
    <location>
        <begin position="46"/>
        <end position="65"/>
    </location>
</feature>
<evidence type="ECO:0000256" key="7">
    <source>
        <dbReference type="ARBA" id="ARBA00023136"/>
    </source>
</evidence>
<evidence type="ECO:0000256" key="5">
    <source>
        <dbReference type="ARBA" id="ARBA00022729"/>
    </source>
</evidence>
<dbReference type="UniPathway" id="UPA00029">
    <property type="reaction ID" value="UER00560"/>
</dbReference>
<feature type="transmembrane region" description="Helical" evidence="13">
    <location>
        <begin position="15"/>
        <end position="34"/>
    </location>
</feature>
<keyword evidence="3" id="KW-0808">Transferase</keyword>
<organism evidence="14 15">
    <name type="scientific">Hymenobacter lutimineralis</name>
    <dbReference type="NCBI Taxonomy" id="2606448"/>
    <lineage>
        <taxon>Bacteria</taxon>
        <taxon>Pseudomonadati</taxon>
        <taxon>Bacteroidota</taxon>
        <taxon>Cytophagia</taxon>
        <taxon>Cytophagales</taxon>
        <taxon>Hymenobacteraceae</taxon>
        <taxon>Hymenobacter</taxon>
    </lineage>
</organism>
<evidence type="ECO:0000313" key="15">
    <source>
        <dbReference type="Proteomes" id="UP000322791"/>
    </source>
</evidence>
<comment type="function">
    <text evidence="12">Catalyzes the acylation of glycosyl-4,4'-diaponeurosporenoate, i.e. the esterification of glucose at the C6'' position with the carboxyl group of the C(15) fatty acid 12-methyltetradecanoic acid, to yield staphyloxanthin. This is the last step in the biosynthesis of this orange pigment, present in most staphylococci strains.</text>
</comment>
<dbReference type="GO" id="GO:0005886">
    <property type="term" value="C:plasma membrane"/>
    <property type="evidence" value="ECO:0007669"/>
    <property type="project" value="UniProtKB-SubCell"/>
</dbReference>
<protein>
    <recommendedName>
        <fullName evidence="11">Glycosyl-4,4'-diaponeurosporenoate acyltransferase</fullName>
    </recommendedName>
</protein>
<evidence type="ECO:0000256" key="4">
    <source>
        <dbReference type="ARBA" id="ARBA00022692"/>
    </source>
</evidence>
<dbReference type="InterPro" id="IPR044021">
    <property type="entry name" value="CrtO"/>
</dbReference>
<comment type="pathway">
    <text evidence="9">Carotenoid biosynthesis; staphyloxanthin biosynthesis; staphyloxanthin from farnesyl diphosphate: step 5/5.</text>
</comment>
<keyword evidence="15" id="KW-1185">Reference proteome</keyword>
<evidence type="ECO:0000256" key="1">
    <source>
        <dbReference type="ARBA" id="ARBA00004162"/>
    </source>
</evidence>
<dbReference type="AlphaFoldDB" id="A0A5D6UZH2"/>
<dbReference type="GO" id="GO:0016746">
    <property type="term" value="F:acyltransferase activity"/>
    <property type="evidence" value="ECO:0007669"/>
    <property type="project" value="UniProtKB-KW"/>
</dbReference>
<dbReference type="EMBL" id="VTHL01000011">
    <property type="protein sequence ID" value="TYZ08933.1"/>
    <property type="molecule type" value="Genomic_DNA"/>
</dbReference>
<evidence type="ECO:0000256" key="11">
    <source>
        <dbReference type="ARBA" id="ARBA00023667"/>
    </source>
</evidence>
<proteinExistence type="inferred from homology"/>
<dbReference type="Proteomes" id="UP000322791">
    <property type="component" value="Unassembled WGS sequence"/>
</dbReference>
<evidence type="ECO:0000256" key="3">
    <source>
        <dbReference type="ARBA" id="ARBA00022679"/>
    </source>
</evidence>
<evidence type="ECO:0000256" key="13">
    <source>
        <dbReference type="SAM" id="Phobius"/>
    </source>
</evidence>
<comment type="subcellular location">
    <subcellularLocation>
        <location evidence="1">Cell membrane</location>
        <topology evidence="1">Single-pass membrane protein</topology>
    </subcellularLocation>
</comment>
<keyword evidence="7 13" id="KW-0472">Membrane</keyword>
<evidence type="ECO:0000256" key="12">
    <source>
        <dbReference type="ARBA" id="ARBA00025324"/>
    </source>
</evidence>
<keyword evidence="8" id="KW-0012">Acyltransferase</keyword>
<evidence type="ECO:0000256" key="10">
    <source>
        <dbReference type="ARBA" id="ARBA00023603"/>
    </source>
</evidence>
<keyword evidence="6 13" id="KW-1133">Transmembrane helix</keyword>
<feature type="transmembrane region" description="Helical" evidence="13">
    <location>
        <begin position="128"/>
        <end position="145"/>
    </location>
</feature>
<dbReference type="RefSeq" id="WP_149071258.1">
    <property type="nucleotide sequence ID" value="NZ_VTHL01000011.1"/>
</dbReference>
<sequence length="186" mass="21022">MVPAKHPRQPSPTRLALYNAVPSVLWSALSLGPLSVFCYQHLPRPWLYGLLALSLLAYAVPKAWFSWWQLSRAPAAYRRLGVPLVNRLAQHGSVVNGLLRRRYPGYRRVSTGQSAAAVRAGSYHMERFHVAAGVFFLLVSVYAAVQGYGGWAAGLTLLNVSYNLYPIWLQQYLRLRLELGRREFRP</sequence>
<dbReference type="Pfam" id="PF18927">
    <property type="entry name" value="CrtO"/>
    <property type="match status" value="1"/>
</dbReference>
<evidence type="ECO:0000313" key="14">
    <source>
        <dbReference type="EMBL" id="TYZ08933.1"/>
    </source>
</evidence>
<evidence type="ECO:0000256" key="9">
    <source>
        <dbReference type="ARBA" id="ARBA00023588"/>
    </source>
</evidence>
<gene>
    <name evidence="14" type="ORF">FY528_12015</name>
</gene>
<comment type="similarity">
    <text evidence="10">Belongs to the acyltransferase CrtO family.</text>
</comment>
<comment type="caution">
    <text evidence="14">The sequence shown here is derived from an EMBL/GenBank/DDBJ whole genome shotgun (WGS) entry which is preliminary data.</text>
</comment>
<evidence type="ECO:0000256" key="8">
    <source>
        <dbReference type="ARBA" id="ARBA00023315"/>
    </source>
</evidence>
<reference evidence="14 15" key="1">
    <citation type="submission" date="2019-08" db="EMBL/GenBank/DDBJ databases">
        <authorList>
            <person name="Seo M.-J."/>
        </authorList>
    </citation>
    <scope>NUCLEOTIDE SEQUENCE [LARGE SCALE GENOMIC DNA]</scope>
    <source>
        <strain evidence="14 15">KIGAM108</strain>
    </source>
</reference>
<accession>A0A5D6UZH2</accession>
<keyword evidence="2" id="KW-1003">Cell membrane</keyword>